<name>A0A917SE66_9ACTN</name>
<dbReference type="Pfam" id="PF13483">
    <property type="entry name" value="Lactamase_B_3"/>
    <property type="match status" value="1"/>
</dbReference>
<dbReference type="RefSeq" id="WP_188896924.1">
    <property type="nucleotide sequence ID" value="NZ_BMMZ01000011.1"/>
</dbReference>
<protein>
    <submittedName>
        <fullName evidence="1">MBL fold metallo-hydrolase</fullName>
    </submittedName>
</protein>
<evidence type="ECO:0000313" key="1">
    <source>
        <dbReference type="EMBL" id="GGL75817.1"/>
    </source>
</evidence>
<proteinExistence type="predicted"/>
<dbReference type="EMBL" id="BMMZ01000011">
    <property type="protein sequence ID" value="GGL75817.1"/>
    <property type="molecule type" value="Genomic_DNA"/>
</dbReference>
<dbReference type="InterPro" id="IPR050114">
    <property type="entry name" value="UPF0173_UPF0282_UlaG_hydrolase"/>
</dbReference>
<accession>A0A917SE66</accession>
<evidence type="ECO:0000313" key="2">
    <source>
        <dbReference type="Proteomes" id="UP000613840"/>
    </source>
</evidence>
<sequence>MNITHLGHAAVLVETGDARILIDPGNMEAGWQDLVDLDAILVTHQHADHLDPEQVPALIKANPGAALVVEPSILDLAGTEVAGVGRVPELPGARVLAPDDKIAIGSVTITAAGGQHAIIHRDIPRVGNVGFLLSAEGEPTLFHPGDSYEYAPQGVDILAYPSFGPWGALKEGIDFARAVGAGRGFPIHDALLSETGRAMMVGRISAMTPTQLTDLRGAGATSY</sequence>
<dbReference type="SUPFAM" id="SSF56281">
    <property type="entry name" value="Metallo-hydrolase/oxidoreductase"/>
    <property type="match status" value="1"/>
</dbReference>
<dbReference type="PANTHER" id="PTHR43546">
    <property type="entry name" value="UPF0173 METAL-DEPENDENT HYDROLASE MJ1163-RELATED"/>
    <property type="match status" value="1"/>
</dbReference>
<comment type="caution">
    <text evidence="1">The sequence shown here is derived from an EMBL/GenBank/DDBJ whole genome shotgun (WGS) entry which is preliminary data.</text>
</comment>
<gene>
    <name evidence="1" type="ORF">GCM10011575_37520</name>
</gene>
<reference evidence="1" key="1">
    <citation type="journal article" date="2014" name="Int. J. Syst. Evol. Microbiol.">
        <title>Complete genome sequence of Corynebacterium casei LMG S-19264T (=DSM 44701T), isolated from a smear-ripened cheese.</title>
        <authorList>
            <consortium name="US DOE Joint Genome Institute (JGI-PGF)"/>
            <person name="Walter F."/>
            <person name="Albersmeier A."/>
            <person name="Kalinowski J."/>
            <person name="Ruckert C."/>
        </authorList>
    </citation>
    <scope>NUCLEOTIDE SEQUENCE</scope>
    <source>
        <strain evidence="1">CGMCC 4.7306</strain>
    </source>
</reference>
<dbReference type="InterPro" id="IPR036866">
    <property type="entry name" value="RibonucZ/Hydroxyglut_hydro"/>
</dbReference>
<dbReference type="Gene3D" id="3.60.15.10">
    <property type="entry name" value="Ribonuclease Z/Hydroxyacylglutathione hydrolase-like"/>
    <property type="match status" value="1"/>
</dbReference>
<reference evidence="1" key="2">
    <citation type="submission" date="2020-09" db="EMBL/GenBank/DDBJ databases">
        <authorList>
            <person name="Sun Q."/>
            <person name="Zhou Y."/>
        </authorList>
    </citation>
    <scope>NUCLEOTIDE SEQUENCE</scope>
    <source>
        <strain evidence="1">CGMCC 4.7306</strain>
    </source>
</reference>
<organism evidence="1 2">
    <name type="scientific">Microlunatus endophyticus</name>
    <dbReference type="NCBI Taxonomy" id="1716077"/>
    <lineage>
        <taxon>Bacteria</taxon>
        <taxon>Bacillati</taxon>
        <taxon>Actinomycetota</taxon>
        <taxon>Actinomycetes</taxon>
        <taxon>Propionibacteriales</taxon>
        <taxon>Propionibacteriaceae</taxon>
        <taxon>Microlunatus</taxon>
    </lineage>
</organism>
<dbReference type="Proteomes" id="UP000613840">
    <property type="component" value="Unassembled WGS sequence"/>
</dbReference>
<keyword evidence="2" id="KW-1185">Reference proteome</keyword>
<dbReference type="AlphaFoldDB" id="A0A917SE66"/>